<keyword evidence="2" id="KW-1133">Transmembrane helix</keyword>
<feature type="transmembrane region" description="Helical" evidence="2">
    <location>
        <begin position="82"/>
        <end position="104"/>
    </location>
</feature>
<name>A0A2T7Q032_POMCA</name>
<dbReference type="EMBL" id="PZQS01000001">
    <property type="protein sequence ID" value="PVD39036.1"/>
    <property type="molecule type" value="Genomic_DNA"/>
</dbReference>
<gene>
    <name evidence="3" type="ORF">C0Q70_01663</name>
</gene>
<organism evidence="3 4">
    <name type="scientific">Pomacea canaliculata</name>
    <name type="common">Golden apple snail</name>
    <dbReference type="NCBI Taxonomy" id="400727"/>
    <lineage>
        <taxon>Eukaryota</taxon>
        <taxon>Metazoa</taxon>
        <taxon>Spiralia</taxon>
        <taxon>Lophotrochozoa</taxon>
        <taxon>Mollusca</taxon>
        <taxon>Gastropoda</taxon>
        <taxon>Caenogastropoda</taxon>
        <taxon>Architaenioglossa</taxon>
        <taxon>Ampullarioidea</taxon>
        <taxon>Ampullariidae</taxon>
        <taxon>Pomacea</taxon>
    </lineage>
</organism>
<feature type="region of interest" description="Disordered" evidence="1">
    <location>
        <begin position="1"/>
        <end position="56"/>
    </location>
</feature>
<keyword evidence="2" id="KW-0812">Transmembrane</keyword>
<sequence>MRAHTGENAATARHDADNADPTDDDPRHASHTSGATSAEMHGGGGEAGGLPPWGMLRPRPGRWQPQCLLPLWILYAAEVKKAGIAAGVVIIIIILTIIIVYCGLKRRRQRKRAQHMGMERDAQLNGNAAQPLMKEHAHVDTERIALSAMEKSPETNV</sequence>
<keyword evidence="2" id="KW-0472">Membrane</keyword>
<dbReference type="Proteomes" id="UP000245119">
    <property type="component" value="Linkage Group LG1"/>
</dbReference>
<keyword evidence="4" id="KW-1185">Reference proteome</keyword>
<evidence type="ECO:0000256" key="2">
    <source>
        <dbReference type="SAM" id="Phobius"/>
    </source>
</evidence>
<dbReference type="AlphaFoldDB" id="A0A2T7Q032"/>
<evidence type="ECO:0000313" key="3">
    <source>
        <dbReference type="EMBL" id="PVD39036.1"/>
    </source>
</evidence>
<evidence type="ECO:0000313" key="4">
    <source>
        <dbReference type="Proteomes" id="UP000245119"/>
    </source>
</evidence>
<evidence type="ECO:0000256" key="1">
    <source>
        <dbReference type="SAM" id="MobiDB-lite"/>
    </source>
</evidence>
<proteinExistence type="predicted"/>
<dbReference type="OrthoDB" id="6159324at2759"/>
<accession>A0A2T7Q032</accession>
<reference evidence="3 4" key="1">
    <citation type="submission" date="2018-04" db="EMBL/GenBank/DDBJ databases">
        <title>The genome of golden apple snail Pomacea canaliculata provides insight into stress tolerance and invasive adaptation.</title>
        <authorList>
            <person name="Liu C."/>
            <person name="Liu B."/>
            <person name="Ren Y."/>
            <person name="Zhang Y."/>
            <person name="Wang H."/>
            <person name="Li S."/>
            <person name="Jiang F."/>
            <person name="Yin L."/>
            <person name="Zhang G."/>
            <person name="Qian W."/>
            <person name="Fan W."/>
        </authorList>
    </citation>
    <scope>NUCLEOTIDE SEQUENCE [LARGE SCALE GENOMIC DNA]</scope>
    <source>
        <strain evidence="3">SZHN2017</strain>
        <tissue evidence="3">Muscle</tissue>
    </source>
</reference>
<comment type="caution">
    <text evidence="3">The sequence shown here is derived from an EMBL/GenBank/DDBJ whole genome shotgun (WGS) entry which is preliminary data.</text>
</comment>
<protein>
    <submittedName>
        <fullName evidence="3">Uncharacterized protein</fullName>
    </submittedName>
</protein>